<dbReference type="AlphaFoldDB" id="A0A5C3N283"/>
<keyword evidence="2" id="KW-1185">Reference proteome</keyword>
<dbReference type="EMBL" id="ML213511">
    <property type="protein sequence ID" value="TFK51323.1"/>
    <property type="molecule type" value="Genomic_DNA"/>
</dbReference>
<gene>
    <name evidence="1" type="ORF">OE88DRAFT_1533248</name>
</gene>
<accession>A0A5C3N283</accession>
<sequence length="142" mass="15842">MTESTLTNAPGVVDSPHFLVLVPSEPPSTNTALGTLGYFPEVTCTLTHLCYIKLHASMPRFPAHPCLVAPAHRLPESSPSRYWERRSTSSSQPCLPISRSSPILKYSALSCPARRRLNRWYLYSLWASASLVMIQWPSRCLA</sequence>
<reference evidence="1 2" key="1">
    <citation type="journal article" date="2019" name="Nat. Ecol. Evol.">
        <title>Megaphylogeny resolves global patterns of mushroom evolution.</title>
        <authorList>
            <person name="Varga T."/>
            <person name="Krizsan K."/>
            <person name="Foldi C."/>
            <person name="Dima B."/>
            <person name="Sanchez-Garcia M."/>
            <person name="Sanchez-Ramirez S."/>
            <person name="Szollosi G.J."/>
            <person name="Szarkandi J.G."/>
            <person name="Papp V."/>
            <person name="Albert L."/>
            <person name="Andreopoulos W."/>
            <person name="Angelini C."/>
            <person name="Antonin V."/>
            <person name="Barry K.W."/>
            <person name="Bougher N.L."/>
            <person name="Buchanan P."/>
            <person name="Buyck B."/>
            <person name="Bense V."/>
            <person name="Catcheside P."/>
            <person name="Chovatia M."/>
            <person name="Cooper J."/>
            <person name="Damon W."/>
            <person name="Desjardin D."/>
            <person name="Finy P."/>
            <person name="Geml J."/>
            <person name="Haridas S."/>
            <person name="Hughes K."/>
            <person name="Justo A."/>
            <person name="Karasinski D."/>
            <person name="Kautmanova I."/>
            <person name="Kiss B."/>
            <person name="Kocsube S."/>
            <person name="Kotiranta H."/>
            <person name="LaButti K.M."/>
            <person name="Lechner B.E."/>
            <person name="Liimatainen K."/>
            <person name="Lipzen A."/>
            <person name="Lukacs Z."/>
            <person name="Mihaltcheva S."/>
            <person name="Morgado L.N."/>
            <person name="Niskanen T."/>
            <person name="Noordeloos M.E."/>
            <person name="Ohm R.A."/>
            <person name="Ortiz-Santana B."/>
            <person name="Ovrebo C."/>
            <person name="Racz N."/>
            <person name="Riley R."/>
            <person name="Savchenko A."/>
            <person name="Shiryaev A."/>
            <person name="Soop K."/>
            <person name="Spirin V."/>
            <person name="Szebenyi C."/>
            <person name="Tomsovsky M."/>
            <person name="Tulloss R.E."/>
            <person name="Uehling J."/>
            <person name="Grigoriev I.V."/>
            <person name="Vagvolgyi C."/>
            <person name="Papp T."/>
            <person name="Martin F.M."/>
            <person name="Miettinen O."/>
            <person name="Hibbett D.S."/>
            <person name="Nagy L.G."/>
        </authorList>
    </citation>
    <scope>NUCLEOTIDE SEQUENCE [LARGE SCALE GENOMIC DNA]</scope>
    <source>
        <strain evidence="1 2">OMC1185</strain>
    </source>
</reference>
<proteinExistence type="predicted"/>
<dbReference type="Proteomes" id="UP000305948">
    <property type="component" value="Unassembled WGS sequence"/>
</dbReference>
<evidence type="ECO:0000313" key="1">
    <source>
        <dbReference type="EMBL" id="TFK51323.1"/>
    </source>
</evidence>
<protein>
    <submittedName>
        <fullName evidence="1">Uncharacterized protein</fullName>
    </submittedName>
</protein>
<name>A0A5C3N283_9AGAM</name>
<organism evidence="1 2">
    <name type="scientific">Heliocybe sulcata</name>
    <dbReference type="NCBI Taxonomy" id="5364"/>
    <lineage>
        <taxon>Eukaryota</taxon>
        <taxon>Fungi</taxon>
        <taxon>Dikarya</taxon>
        <taxon>Basidiomycota</taxon>
        <taxon>Agaricomycotina</taxon>
        <taxon>Agaricomycetes</taxon>
        <taxon>Gloeophyllales</taxon>
        <taxon>Gloeophyllaceae</taxon>
        <taxon>Heliocybe</taxon>
    </lineage>
</organism>
<evidence type="ECO:0000313" key="2">
    <source>
        <dbReference type="Proteomes" id="UP000305948"/>
    </source>
</evidence>